<gene>
    <name evidence="7" type="ORF">ACED35_15640</name>
</gene>
<dbReference type="RefSeq" id="WP_017013034.1">
    <property type="nucleotide sequence ID" value="NZ_AJYG02000064.1"/>
</dbReference>
<dbReference type="InterPro" id="IPR007630">
    <property type="entry name" value="RNA_pol_sigma70_r4"/>
</dbReference>
<dbReference type="NCBIfam" id="TIGR02937">
    <property type="entry name" value="sigma70-ECF"/>
    <property type="match status" value="1"/>
</dbReference>
<evidence type="ECO:0000256" key="1">
    <source>
        <dbReference type="ARBA" id="ARBA00023015"/>
    </source>
</evidence>
<dbReference type="Pfam" id="PF04545">
    <property type="entry name" value="Sigma70_r4"/>
    <property type="match status" value="1"/>
</dbReference>
<keyword evidence="1" id="KW-0805">Transcription regulation</keyword>
<dbReference type="Proteomes" id="UP001569154">
    <property type="component" value="Unassembled WGS sequence"/>
</dbReference>
<dbReference type="Gene3D" id="1.20.140.160">
    <property type="match status" value="1"/>
</dbReference>
<dbReference type="EMBL" id="JBGONM010000038">
    <property type="protein sequence ID" value="MEZ8082552.1"/>
    <property type="molecule type" value="Genomic_DNA"/>
</dbReference>
<organism evidence="7 8">
    <name type="scientific">Enterovibrio norvegicus</name>
    <dbReference type="NCBI Taxonomy" id="188144"/>
    <lineage>
        <taxon>Bacteria</taxon>
        <taxon>Pseudomonadati</taxon>
        <taxon>Pseudomonadota</taxon>
        <taxon>Gammaproteobacteria</taxon>
        <taxon>Vibrionales</taxon>
        <taxon>Vibrionaceae</taxon>
        <taxon>Enterovibrio</taxon>
    </lineage>
</organism>
<evidence type="ECO:0000313" key="8">
    <source>
        <dbReference type="Proteomes" id="UP001569154"/>
    </source>
</evidence>
<dbReference type="CDD" id="cd06171">
    <property type="entry name" value="Sigma70_r4"/>
    <property type="match status" value="1"/>
</dbReference>
<keyword evidence="4" id="KW-0804">Transcription</keyword>
<evidence type="ECO:0000256" key="4">
    <source>
        <dbReference type="ARBA" id="ARBA00023163"/>
    </source>
</evidence>
<dbReference type="InterPro" id="IPR000943">
    <property type="entry name" value="RNA_pol_sigma70"/>
</dbReference>
<evidence type="ECO:0000256" key="2">
    <source>
        <dbReference type="ARBA" id="ARBA00023082"/>
    </source>
</evidence>
<dbReference type="InterPro" id="IPR014284">
    <property type="entry name" value="RNA_pol_sigma-70_dom"/>
</dbReference>
<name>A0ABV4L4B7_9GAMM</name>
<keyword evidence="3" id="KW-0238">DNA-binding</keyword>
<reference evidence="7 8" key="1">
    <citation type="submission" date="2024-06" db="EMBL/GenBank/DDBJ databases">
        <authorList>
            <person name="Steensen K."/>
            <person name="Seneca J."/>
            <person name="Bartlau N."/>
            <person name="Yu A.X."/>
            <person name="Polz M.F."/>
        </authorList>
    </citation>
    <scope>NUCLEOTIDE SEQUENCE [LARGE SCALE GENOMIC DNA]</scope>
    <source>
        <strain evidence="7 8">1F260</strain>
    </source>
</reference>
<evidence type="ECO:0000313" key="7">
    <source>
        <dbReference type="EMBL" id="MEZ8082552.1"/>
    </source>
</evidence>
<dbReference type="Gene3D" id="1.25.40.10">
    <property type="entry name" value="Tetratricopeptide repeat domain"/>
    <property type="match status" value="1"/>
</dbReference>
<dbReference type="SUPFAM" id="SSF48452">
    <property type="entry name" value="TPR-like"/>
    <property type="match status" value="1"/>
</dbReference>
<dbReference type="SUPFAM" id="SSF88659">
    <property type="entry name" value="Sigma3 and sigma4 domains of RNA polymerase sigma factors"/>
    <property type="match status" value="1"/>
</dbReference>
<dbReference type="PANTHER" id="PTHR30385:SF7">
    <property type="entry name" value="RNA POLYMERASE SIGMA FACTOR FLIA"/>
    <property type="match status" value="1"/>
</dbReference>
<sequence>MEEISGISTECRDQDDSLAPVDIADLLPWCDIIALSFKRRHYYNKEIELNDYKNSAVVGLFHALKNFDPGKGKLKPYCFNYMYHELNKLLVSSNGYQMKKINVDVYVDMVSEEGNSSHIDDFTSELLESAKVFDSVSMAIDTERVFMLLRVLNEDQRIVLVEHYYNHLTLKEIAEMLSLTPSRISQIHREALKALNWKLNNRNNMDGKLSYIETLNLTAYSVKGNDLTSALKLCKSFSVEEAPDQRLSFIHAAILNQLGMYEDAIDLYQSIINSGYDNELINFQLGVAYFFNGDLESAQGAWAKSQYFDKFYTGLNLANNQQYADAVVCIRQFIHKNKTHPDVNVDAENLITALEAKIESDIAKHDAASPQAQKGDSGNFDSERDESLHDLAADDTAQQQWSSSSQHDVTSLLSIYRDK</sequence>
<accession>A0ABV4L4B7</accession>
<feature type="domain" description="RNA polymerase sigma-70" evidence="6">
    <location>
        <begin position="169"/>
        <end position="195"/>
    </location>
</feature>
<dbReference type="InterPro" id="IPR013324">
    <property type="entry name" value="RNA_pol_sigma_r3/r4-like"/>
</dbReference>
<evidence type="ECO:0000256" key="3">
    <source>
        <dbReference type="ARBA" id="ARBA00023125"/>
    </source>
</evidence>
<evidence type="ECO:0000256" key="5">
    <source>
        <dbReference type="SAM" id="MobiDB-lite"/>
    </source>
</evidence>
<proteinExistence type="predicted"/>
<dbReference type="PRINTS" id="PR00046">
    <property type="entry name" value="SIGMA70FCT"/>
</dbReference>
<protein>
    <submittedName>
        <fullName evidence="7">Sigma-70 family RNA polymerase sigma factor</fullName>
    </submittedName>
</protein>
<keyword evidence="2" id="KW-0731">Sigma factor</keyword>
<feature type="compositionally biased region" description="Polar residues" evidence="5">
    <location>
        <begin position="396"/>
        <end position="413"/>
    </location>
</feature>
<comment type="caution">
    <text evidence="7">The sequence shown here is derived from an EMBL/GenBank/DDBJ whole genome shotgun (WGS) entry which is preliminary data.</text>
</comment>
<feature type="compositionally biased region" description="Basic and acidic residues" evidence="5">
    <location>
        <begin position="381"/>
        <end position="392"/>
    </location>
</feature>
<feature type="compositionally biased region" description="Polar residues" evidence="5">
    <location>
        <begin position="370"/>
        <end position="380"/>
    </location>
</feature>
<feature type="region of interest" description="Disordered" evidence="5">
    <location>
        <begin position="364"/>
        <end position="419"/>
    </location>
</feature>
<dbReference type="PROSITE" id="PS00716">
    <property type="entry name" value="SIGMA70_2"/>
    <property type="match status" value="1"/>
</dbReference>
<evidence type="ECO:0000259" key="6">
    <source>
        <dbReference type="PROSITE" id="PS00716"/>
    </source>
</evidence>
<dbReference type="InterPro" id="IPR011990">
    <property type="entry name" value="TPR-like_helical_dom_sf"/>
</dbReference>
<dbReference type="PANTHER" id="PTHR30385">
    <property type="entry name" value="SIGMA FACTOR F FLAGELLAR"/>
    <property type="match status" value="1"/>
</dbReference>
<keyword evidence="8" id="KW-1185">Reference proteome</keyword>